<comment type="catalytic activity">
    <reaction evidence="15">
        <text>5-[(5-phospho-1-deoxy-D-ribulos-1-ylimino)methylamino]-1-(5-phospho-beta-D-ribosyl)imidazole-4-carboxamide + L-glutamine = D-erythro-1-(imidazol-4-yl)glycerol 3-phosphate + 5-amino-1-(5-phospho-beta-D-ribosyl)imidazole-4-carboxamide + L-glutamate + H(+)</text>
        <dbReference type="Rhea" id="RHEA:24793"/>
        <dbReference type="ChEBI" id="CHEBI:15378"/>
        <dbReference type="ChEBI" id="CHEBI:29985"/>
        <dbReference type="ChEBI" id="CHEBI:58278"/>
        <dbReference type="ChEBI" id="CHEBI:58359"/>
        <dbReference type="ChEBI" id="CHEBI:58475"/>
        <dbReference type="ChEBI" id="CHEBI:58525"/>
        <dbReference type="EC" id="4.3.2.10"/>
    </reaction>
</comment>
<dbReference type="UniPathway" id="UPA00031">
    <property type="reaction ID" value="UER00009"/>
</dbReference>
<keyword evidence="10" id="KW-0315">Glutamine amidotransferase</keyword>
<keyword evidence="9" id="KW-0378">Hydrolase</keyword>
<evidence type="ECO:0000256" key="4">
    <source>
        <dbReference type="ARBA" id="ARBA00005133"/>
    </source>
</evidence>
<evidence type="ECO:0000256" key="16">
    <source>
        <dbReference type="ARBA" id="ARBA00049534"/>
    </source>
</evidence>
<evidence type="ECO:0000256" key="2">
    <source>
        <dbReference type="ARBA" id="ARBA00004496"/>
    </source>
</evidence>
<dbReference type="PANTHER" id="PTHR43090:SF2">
    <property type="entry name" value="1-(5-PHOSPHORIBOSYL)-5-[(5-PHOSPHORIBOSYLAMINO)METHYLIDENEAMINO] IMIDAZOLE-4-CARBOXAMIDE ISOMERASE"/>
    <property type="match status" value="1"/>
</dbReference>
<comment type="similarity">
    <text evidence="5 17 18">Belongs to the HisA/HisF family.</text>
</comment>
<dbReference type="EC" id="5.3.1.16" evidence="17 19"/>
<dbReference type="GO" id="GO:0000162">
    <property type="term" value="P:L-tryptophan biosynthetic process"/>
    <property type="evidence" value="ECO:0007669"/>
    <property type="project" value="TreeGrafter"/>
</dbReference>
<evidence type="ECO:0000256" key="11">
    <source>
        <dbReference type="ARBA" id="ARBA00023102"/>
    </source>
</evidence>
<organism evidence="21 22">
    <name type="scientific">Enterobacter asburiae</name>
    <dbReference type="NCBI Taxonomy" id="61645"/>
    <lineage>
        <taxon>Bacteria</taxon>
        <taxon>Pseudomonadati</taxon>
        <taxon>Pseudomonadota</taxon>
        <taxon>Gammaproteobacteria</taxon>
        <taxon>Enterobacterales</taxon>
        <taxon>Enterobacteriaceae</taxon>
        <taxon>Enterobacter</taxon>
        <taxon>Enterobacter cloacae complex</taxon>
    </lineage>
</organism>
<evidence type="ECO:0000259" key="20">
    <source>
        <dbReference type="Pfam" id="PF00117"/>
    </source>
</evidence>
<keyword evidence="12 17" id="KW-0413">Isomerase</keyword>
<comment type="pathway">
    <text evidence="3">Amino-acid biosynthesis; L-histidine biosynthesis; L-histidine from 5-phospho-alpha-D-ribose 1-diphosphate: step 5/9.</text>
</comment>
<comment type="catalytic activity">
    <reaction evidence="16">
        <text>L-glutamine + H2O = L-glutamate + NH4(+)</text>
        <dbReference type="Rhea" id="RHEA:15889"/>
        <dbReference type="ChEBI" id="CHEBI:15377"/>
        <dbReference type="ChEBI" id="CHEBI:28938"/>
        <dbReference type="ChEBI" id="CHEBI:29985"/>
        <dbReference type="ChEBI" id="CHEBI:58359"/>
        <dbReference type="EC" id="3.5.1.2"/>
    </reaction>
</comment>
<dbReference type="HAMAP" id="MF_01014">
    <property type="entry name" value="HisA"/>
    <property type="match status" value="1"/>
</dbReference>
<evidence type="ECO:0000256" key="3">
    <source>
        <dbReference type="ARBA" id="ARBA00005091"/>
    </source>
</evidence>
<evidence type="ECO:0000256" key="15">
    <source>
        <dbReference type="ARBA" id="ARBA00047838"/>
    </source>
</evidence>
<dbReference type="SUPFAM" id="SSF51366">
    <property type="entry name" value="Ribulose-phoshate binding barrel"/>
    <property type="match status" value="1"/>
</dbReference>
<comment type="function">
    <text evidence="14">IGPS catalyzes the conversion of PRFAR and glutamine to IGP, AICAR and glutamate. The HisH subunit catalyzes the hydrolysis of glutamine to glutamate and ammonia as part of the synthesis of IGP and AICAR. The resulting ammonia molecule is channeled to the active site of HisF.</text>
</comment>
<dbReference type="InterPro" id="IPR006063">
    <property type="entry name" value="HisA_bact_arch"/>
</dbReference>
<keyword evidence="8 17" id="KW-0028">Amino-acid biosynthesis</keyword>
<evidence type="ECO:0000256" key="14">
    <source>
        <dbReference type="ARBA" id="ARBA00025299"/>
    </source>
</evidence>
<dbReference type="STRING" id="640513.Entas_2791"/>
<dbReference type="InterPro" id="IPR013785">
    <property type="entry name" value="Aldolase_TIM"/>
</dbReference>
<dbReference type="CDD" id="cd04732">
    <property type="entry name" value="HisA"/>
    <property type="match status" value="1"/>
</dbReference>
<dbReference type="GO" id="GO:0005737">
    <property type="term" value="C:cytoplasm"/>
    <property type="evidence" value="ECO:0007669"/>
    <property type="project" value="UniProtKB-SubCell"/>
</dbReference>
<dbReference type="Pfam" id="PF00977">
    <property type="entry name" value="His_biosynth"/>
    <property type="match status" value="1"/>
</dbReference>
<dbReference type="Gene3D" id="3.20.20.70">
    <property type="entry name" value="Aldolase class I"/>
    <property type="match status" value="1"/>
</dbReference>
<dbReference type="NCBIfam" id="TIGR01855">
    <property type="entry name" value="IMP_synth_hisH"/>
    <property type="match status" value="1"/>
</dbReference>
<dbReference type="InterPro" id="IPR044524">
    <property type="entry name" value="Isoase_HisA-like"/>
</dbReference>
<comment type="subcellular location">
    <subcellularLocation>
        <location evidence="2 17 19">Cytoplasm</location>
    </subcellularLocation>
</comment>
<gene>
    <name evidence="17 21" type="primary">hisA</name>
    <name evidence="21" type="ORF">NCTC12123_06265</name>
</gene>
<feature type="active site" description="Proton donor" evidence="17">
    <location>
        <position position="273"/>
    </location>
</feature>
<dbReference type="PANTHER" id="PTHR43090">
    <property type="entry name" value="1-(5-PHOSPHORIBOSYL)-5-[(5-PHOSPHORIBOSYLAMINO)METHYLIDENEAMINO] IMIDAZOLE-4-CARBOXAMIDE ISOMERASE"/>
    <property type="match status" value="1"/>
</dbReference>
<dbReference type="InterPro" id="IPR006062">
    <property type="entry name" value="His_biosynth"/>
</dbReference>
<dbReference type="Gene3D" id="3.40.50.880">
    <property type="match status" value="1"/>
</dbReference>
<dbReference type="AlphaFoldDB" id="A0A376FJN7"/>
<dbReference type="NCBIfam" id="TIGR00007">
    <property type="entry name" value="1-(5-phosphoribosyl)-5-[(5-phosphoribosylamino)methylideneamino]imidazole-4-carboxamide isomerase"/>
    <property type="match status" value="1"/>
</dbReference>
<evidence type="ECO:0000313" key="21">
    <source>
        <dbReference type="EMBL" id="STD27645.1"/>
    </source>
</evidence>
<dbReference type="GO" id="GO:0003949">
    <property type="term" value="F:1-(5-phosphoribosyl)-5-[(5-phosphoribosylamino)methylideneamino]imidazole-4-carboxamide isomerase activity"/>
    <property type="evidence" value="ECO:0007669"/>
    <property type="project" value="UniProtKB-UniRule"/>
</dbReference>
<dbReference type="InterPro" id="IPR010139">
    <property type="entry name" value="Imidazole-glycPsynth_HisH"/>
</dbReference>
<protein>
    <recommendedName>
        <fullName evidence="17 19">1-(5-phosphoribosyl)-5-[(5-phosphoribosylamino)methylideneamino] imidazole-4-carboxamide isomerase</fullName>
        <ecNumber evidence="17 19">5.3.1.16</ecNumber>
    </recommendedName>
    <alternativeName>
        <fullName evidence="17">Phosphoribosylformimino-5-aminoimidazole carboxamide ribotide isomerase</fullName>
    </alternativeName>
</protein>
<evidence type="ECO:0000256" key="19">
    <source>
        <dbReference type="RuleBase" id="RU003658"/>
    </source>
</evidence>
<evidence type="ECO:0000256" key="9">
    <source>
        <dbReference type="ARBA" id="ARBA00022801"/>
    </source>
</evidence>
<comment type="catalytic activity">
    <reaction evidence="1 17 19">
        <text>1-(5-phospho-beta-D-ribosyl)-5-[(5-phospho-beta-D-ribosylamino)methylideneamino]imidazole-4-carboxamide = 5-[(5-phospho-1-deoxy-D-ribulos-1-ylimino)methylamino]-1-(5-phospho-beta-D-ribosyl)imidazole-4-carboxamide</text>
        <dbReference type="Rhea" id="RHEA:15469"/>
        <dbReference type="ChEBI" id="CHEBI:58435"/>
        <dbReference type="ChEBI" id="CHEBI:58525"/>
        <dbReference type="EC" id="5.3.1.16"/>
    </reaction>
</comment>
<proteinExistence type="inferred from homology"/>
<evidence type="ECO:0000256" key="5">
    <source>
        <dbReference type="ARBA" id="ARBA00009667"/>
    </source>
</evidence>
<evidence type="ECO:0000256" key="12">
    <source>
        <dbReference type="ARBA" id="ARBA00023235"/>
    </source>
</evidence>
<comment type="subunit">
    <text evidence="6">Heterodimer of HisH and HisF.</text>
</comment>
<dbReference type="EMBL" id="UFYI01000007">
    <property type="protein sequence ID" value="STD27645.1"/>
    <property type="molecule type" value="Genomic_DNA"/>
</dbReference>
<dbReference type="InterPro" id="IPR029062">
    <property type="entry name" value="Class_I_gatase-like"/>
</dbReference>
<dbReference type="Pfam" id="PF00117">
    <property type="entry name" value="GATase"/>
    <property type="match status" value="1"/>
</dbReference>
<evidence type="ECO:0000256" key="13">
    <source>
        <dbReference type="ARBA" id="ARBA00023239"/>
    </source>
</evidence>
<dbReference type="SUPFAM" id="SSF52317">
    <property type="entry name" value="Class I glutamine amidotransferase-like"/>
    <property type="match status" value="1"/>
</dbReference>
<feature type="domain" description="Glutamine amidotransferase" evidence="20">
    <location>
        <begin position="12"/>
        <end position="135"/>
    </location>
</feature>
<evidence type="ECO:0000256" key="1">
    <source>
        <dbReference type="ARBA" id="ARBA00000901"/>
    </source>
</evidence>
<dbReference type="GO" id="GO:0000107">
    <property type="term" value="F:imidazoleglycerol-phosphate synthase activity"/>
    <property type="evidence" value="ECO:0007669"/>
    <property type="project" value="RHEA"/>
</dbReference>
<reference evidence="21 22" key="1">
    <citation type="submission" date="2018-06" db="EMBL/GenBank/DDBJ databases">
        <authorList>
            <consortium name="Pathogen Informatics"/>
            <person name="Doyle S."/>
        </authorList>
    </citation>
    <scope>NUCLEOTIDE SEQUENCE [LARGE SCALE GENOMIC DNA]</scope>
    <source>
        <strain evidence="21 22">NCTC12123</strain>
    </source>
</reference>
<keyword evidence="11 17" id="KW-0368">Histidine biosynthesis</keyword>
<sequence length="389" mass="41994">MDQIRERELVDLIKACTQPVLGICLGMQILGRRSEESNGVDLLGIIDEDVPKMTDHGLPLPHMGWNRVYAKAGDRLFRGIEDGAYFYFVHSYAMPVNVNTIAQCTYGEAFTAAVQKDNFFGVQFHPERSGAAGAQLLKKLPGDVMIIPALDLIDGTVVRLHQGDYGQQRDYGNDPLPRLQDYAAQGAQVLHLVDLTGAKDPAKRQIPLLKQLVAGVDVPVQVGGGVRTEDDVAALLDAGVARVVVGSTAVKDPETVKGWFRRFGADALVLALDVRIDEQGNKQVAVSGWQENSGVTLEELVDIYLPVGLKHVLCTDISRDGTLAGSNVSLYEEVCARYPQVAFQSSGGIGDIEDVAALRGTGVQGVIVGRALLEGKFTVTEAIQCWQNG</sequence>
<dbReference type="InterPro" id="IPR011060">
    <property type="entry name" value="RibuloseP-bd_barrel"/>
</dbReference>
<dbReference type="GO" id="GO:0000105">
    <property type="term" value="P:L-histidine biosynthetic process"/>
    <property type="evidence" value="ECO:0007669"/>
    <property type="project" value="UniProtKB-UniRule"/>
</dbReference>
<dbReference type="FunFam" id="3.40.50.880:FF:000009">
    <property type="entry name" value="Imidazole glycerol phosphate synthase subunit HisH"/>
    <property type="match status" value="1"/>
</dbReference>
<evidence type="ECO:0000313" key="22">
    <source>
        <dbReference type="Proteomes" id="UP000255163"/>
    </source>
</evidence>
<dbReference type="InterPro" id="IPR017926">
    <property type="entry name" value="GATASE"/>
</dbReference>
<evidence type="ECO:0000256" key="17">
    <source>
        <dbReference type="HAMAP-Rule" id="MF_01014"/>
    </source>
</evidence>
<dbReference type="PROSITE" id="PS51273">
    <property type="entry name" value="GATASE_TYPE_1"/>
    <property type="match status" value="1"/>
</dbReference>
<dbReference type="InterPro" id="IPR023016">
    <property type="entry name" value="HisA/PriA"/>
</dbReference>
<evidence type="ECO:0000256" key="7">
    <source>
        <dbReference type="ARBA" id="ARBA00022490"/>
    </source>
</evidence>
<dbReference type="Proteomes" id="UP000255163">
    <property type="component" value="Unassembled WGS sequence"/>
</dbReference>
<evidence type="ECO:0000256" key="6">
    <source>
        <dbReference type="ARBA" id="ARBA00011152"/>
    </source>
</evidence>
<keyword evidence="13" id="KW-0456">Lyase</keyword>
<dbReference type="FunFam" id="3.20.20.70:FF:000009">
    <property type="entry name" value="1-(5-phosphoribosyl)-5-[(5-phosphoribosylamino)methylideneamino] imidazole-4-carboxamide isomerase"/>
    <property type="match status" value="1"/>
</dbReference>
<feature type="active site" description="Proton acceptor" evidence="17">
    <location>
        <position position="151"/>
    </location>
</feature>
<keyword evidence="7 17" id="KW-0963">Cytoplasm</keyword>
<name>A0A376FJN7_ENTAS</name>
<comment type="pathway">
    <text evidence="4 17 19">Amino-acid biosynthesis; L-histidine biosynthesis; L-histidine from 5-phospho-alpha-D-ribose 1-diphosphate: step 4/9.</text>
</comment>
<dbReference type="GO" id="GO:0016829">
    <property type="term" value="F:lyase activity"/>
    <property type="evidence" value="ECO:0007669"/>
    <property type="project" value="UniProtKB-KW"/>
</dbReference>
<evidence type="ECO:0000256" key="10">
    <source>
        <dbReference type="ARBA" id="ARBA00022962"/>
    </source>
</evidence>
<dbReference type="GO" id="GO:0004359">
    <property type="term" value="F:glutaminase activity"/>
    <property type="evidence" value="ECO:0007669"/>
    <property type="project" value="UniProtKB-EC"/>
</dbReference>
<evidence type="ECO:0000256" key="8">
    <source>
        <dbReference type="ARBA" id="ARBA00022605"/>
    </source>
</evidence>
<evidence type="ECO:0000256" key="18">
    <source>
        <dbReference type="RuleBase" id="RU003657"/>
    </source>
</evidence>
<accession>A0A376FJN7</accession>